<dbReference type="InterPro" id="IPR043429">
    <property type="entry name" value="ArtM/GltK/GlnP/TcyL/YhdX-like"/>
</dbReference>
<feature type="transmembrane region" description="Helical" evidence="8">
    <location>
        <begin position="106"/>
        <end position="125"/>
    </location>
</feature>
<dbReference type="InterPro" id="IPR000515">
    <property type="entry name" value="MetI-like"/>
</dbReference>
<feature type="domain" description="ABC transmembrane type-1" evidence="9">
    <location>
        <begin position="28"/>
        <end position="228"/>
    </location>
</feature>
<reference evidence="10 11" key="1">
    <citation type="submission" date="2018-03" db="EMBL/GenBank/DDBJ databases">
        <title>Genomic Encyclopedia of Type Strains, Phase III (KMG-III): the genomes of soil and plant-associated and newly described type strains.</title>
        <authorList>
            <person name="Whitman W."/>
        </authorList>
    </citation>
    <scope>NUCLEOTIDE SEQUENCE [LARGE SCALE GENOMIC DNA]</scope>
    <source>
        <strain evidence="10 11">MWH-P2sevCIIIb</strain>
    </source>
</reference>
<dbReference type="GO" id="GO:0006865">
    <property type="term" value="P:amino acid transport"/>
    <property type="evidence" value="ECO:0007669"/>
    <property type="project" value="TreeGrafter"/>
</dbReference>
<evidence type="ECO:0000256" key="6">
    <source>
        <dbReference type="ARBA" id="ARBA00022989"/>
    </source>
</evidence>
<keyword evidence="7 8" id="KW-0472">Membrane</keyword>
<evidence type="ECO:0000256" key="4">
    <source>
        <dbReference type="ARBA" id="ARBA00022475"/>
    </source>
</evidence>
<dbReference type="PANTHER" id="PTHR30614">
    <property type="entry name" value="MEMBRANE COMPONENT OF AMINO ACID ABC TRANSPORTER"/>
    <property type="match status" value="1"/>
</dbReference>
<accession>A0A2T0XJN5</accession>
<comment type="subcellular location">
    <subcellularLocation>
        <location evidence="1">Cell inner membrane</location>
        <topology evidence="1">Multi-pass membrane protein</topology>
    </subcellularLocation>
    <subcellularLocation>
        <location evidence="8">Cell membrane</location>
        <topology evidence="8">Multi-pass membrane protein</topology>
    </subcellularLocation>
</comment>
<organism evidence="10 11">
    <name type="scientific">Jezberella montanilacus</name>
    <dbReference type="NCBI Taxonomy" id="323426"/>
    <lineage>
        <taxon>Bacteria</taxon>
        <taxon>Pseudomonadati</taxon>
        <taxon>Pseudomonadota</taxon>
        <taxon>Betaproteobacteria</taxon>
        <taxon>Burkholderiales</taxon>
        <taxon>Alcaligenaceae</taxon>
        <taxon>Jezberella</taxon>
    </lineage>
</organism>
<dbReference type="GO" id="GO:0022857">
    <property type="term" value="F:transmembrane transporter activity"/>
    <property type="evidence" value="ECO:0007669"/>
    <property type="project" value="InterPro"/>
</dbReference>
<dbReference type="Pfam" id="PF00528">
    <property type="entry name" value="BPD_transp_1"/>
    <property type="match status" value="1"/>
</dbReference>
<name>A0A2T0XJN5_9BURK</name>
<feature type="transmembrane region" description="Helical" evidence="8">
    <location>
        <begin position="59"/>
        <end position="86"/>
    </location>
</feature>
<dbReference type="CDD" id="cd06261">
    <property type="entry name" value="TM_PBP2"/>
    <property type="match status" value="1"/>
</dbReference>
<keyword evidence="4" id="KW-1003">Cell membrane</keyword>
<evidence type="ECO:0000256" key="3">
    <source>
        <dbReference type="ARBA" id="ARBA00022448"/>
    </source>
</evidence>
<keyword evidence="3 8" id="KW-0813">Transport</keyword>
<keyword evidence="6 8" id="KW-1133">Transmembrane helix</keyword>
<evidence type="ECO:0000256" key="8">
    <source>
        <dbReference type="RuleBase" id="RU363032"/>
    </source>
</evidence>
<comment type="caution">
    <text evidence="10">The sequence shown here is derived from an EMBL/GenBank/DDBJ whole genome shotgun (WGS) entry which is preliminary data.</text>
</comment>
<evidence type="ECO:0000256" key="5">
    <source>
        <dbReference type="ARBA" id="ARBA00022692"/>
    </source>
</evidence>
<feature type="transmembrane region" description="Helical" evidence="8">
    <location>
        <begin position="32"/>
        <end position="52"/>
    </location>
</feature>
<evidence type="ECO:0000313" key="10">
    <source>
        <dbReference type="EMBL" id="PRY99158.1"/>
    </source>
</evidence>
<evidence type="ECO:0000256" key="1">
    <source>
        <dbReference type="ARBA" id="ARBA00004429"/>
    </source>
</evidence>
<proteinExistence type="inferred from homology"/>
<comment type="similarity">
    <text evidence="2">Belongs to the binding-protein-dependent transport system permease family. HisMQ subfamily.</text>
</comment>
<feature type="transmembrane region" description="Helical" evidence="8">
    <location>
        <begin position="210"/>
        <end position="231"/>
    </location>
</feature>
<dbReference type="AlphaFoldDB" id="A0A2T0XJN5"/>
<evidence type="ECO:0000256" key="2">
    <source>
        <dbReference type="ARBA" id="ARBA00010072"/>
    </source>
</evidence>
<dbReference type="InterPro" id="IPR035906">
    <property type="entry name" value="MetI-like_sf"/>
</dbReference>
<keyword evidence="11" id="KW-1185">Reference proteome</keyword>
<dbReference type="EMBL" id="PVTV01000011">
    <property type="protein sequence ID" value="PRY99158.1"/>
    <property type="molecule type" value="Genomic_DNA"/>
</dbReference>
<evidence type="ECO:0000256" key="7">
    <source>
        <dbReference type="ARBA" id="ARBA00023136"/>
    </source>
</evidence>
<dbReference type="SUPFAM" id="SSF161098">
    <property type="entry name" value="MetI-like"/>
    <property type="match status" value="1"/>
</dbReference>
<dbReference type="Proteomes" id="UP000238308">
    <property type="component" value="Unassembled WGS sequence"/>
</dbReference>
<protein>
    <submittedName>
        <fullName evidence="10">L-glutamate ABC transporter membrane protein /L-aspartate ABC transporter membrane protein</fullName>
    </submittedName>
</protein>
<dbReference type="GO" id="GO:0043190">
    <property type="term" value="C:ATP-binding cassette (ABC) transporter complex"/>
    <property type="evidence" value="ECO:0007669"/>
    <property type="project" value="InterPro"/>
</dbReference>
<gene>
    <name evidence="10" type="ORF">BCM14_0599</name>
</gene>
<dbReference type="PROSITE" id="PS50928">
    <property type="entry name" value="ABC_TM1"/>
    <property type="match status" value="1"/>
</dbReference>
<evidence type="ECO:0000313" key="11">
    <source>
        <dbReference type="Proteomes" id="UP000238308"/>
    </source>
</evidence>
<dbReference type="InterPro" id="IPR010065">
    <property type="entry name" value="AA_ABC_transptr_permease_3TM"/>
</dbReference>
<dbReference type="NCBIfam" id="TIGR01726">
    <property type="entry name" value="HEQRo_perm_3TM"/>
    <property type="match status" value="1"/>
</dbReference>
<keyword evidence="5 8" id="KW-0812">Transmembrane</keyword>
<sequence>MGYHWTWSVFLQPANARETYLDWLFAGMWTTIQMGCLGWVIAFVLGSLLGVMRTVPHRFIAGVATAYVEIIRNIPLIVQLFIWYYLVPKMLPDAWREWLFAQKPATSAFVTATVGLGVFTAARVCEQVRAGIQSLPTGLRNAALSMGFTLPQAYRFVLLPVSYRLIIPPMTSEMLSIFKNSSIASTVGVLELFARARQLNDYTARGYESFIAVISCYLIINAMVMLIMGLIERYARLPGMIGSK</sequence>
<dbReference type="OrthoDB" id="6534575at2"/>
<evidence type="ECO:0000259" key="9">
    <source>
        <dbReference type="PROSITE" id="PS50928"/>
    </source>
</evidence>
<dbReference type="RefSeq" id="WP_106226490.1">
    <property type="nucleotide sequence ID" value="NZ_PVTV01000011.1"/>
</dbReference>
<dbReference type="Gene3D" id="1.10.3720.10">
    <property type="entry name" value="MetI-like"/>
    <property type="match status" value="1"/>
</dbReference>
<dbReference type="PANTHER" id="PTHR30614:SF42">
    <property type="entry name" value="GLUTAMATE_ASPARTATE IMPORT PERMEASE PROTEIN GLTJ"/>
    <property type="match status" value="1"/>
</dbReference>